<name>A0A968KWK1_9SPIO</name>
<accession>A0A968KWK1</accession>
<keyword evidence="1" id="KW-1133">Transmembrane helix</keyword>
<dbReference type="RefSeq" id="WP_167695416.1">
    <property type="nucleotide sequence ID" value="NZ_CP118181.1"/>
</dbReference>
<keyword evidence="3" id="KW-1185">Reference proteome</keyword>
<keyword evidence="1" id="KW-0812">Transmembrane</keyword>
<sequence>MAKRSTVSAKDVANTFYLLGLLISLAVFIILIPFKIIYKIMDSRRYKREYRDDLLELKALVEKQQVRSLDKDSYAENILDSKEELYKIYHHVQWLEERVIGYKRRRNGFRVSNYGFYEDNSYTQQESIKDLVVLRTGRVYLTDKRIVMYATDKTIKELKYKDIAHVDTGKRTLLFSKKSGGKAVLLRFKVSVFTAKALIVGFWPNAKNVLLPPKVIADMSKLEQA</sequence>
<organism evidence="2 3">
    <name type="scientific">Entomospira culicis</name>
    <dbReference type="NCBI Taxonomy" id="2719989"/>
    <lineage>
        <taxon>Bacteria</taxon>
        <taxon>Pseudomonadati</taxon>
        <taxon>Spirochaetota</taxon>
        <taxon>Spirochaetia</taxon>
        <taxon>Spirochaetales</taxon>
        <taxon>Spirochaetaceae</taxon>
        <taxon>Entomospira</taxon>
    </lineage>
</organism>
<protein>
    <submittedName>
        <fullName evidence="2">Uncharacterized protein</fullName>
    </submittedName>
</protein>
<dbReference type="AlphaFoldDB" id="A0A968KWK1"/>
<comment type="caution">
    <text evidence="2">The sequence shown here is derived from an EMBL/GenBank/DDBJ whole genome shotgun (WGS) entry which is preliminary data.</text>
</comment>
<keyword evidence="1" id="KW-0472">Membrane</keyword>
<evidence type="ECO:0000313" key="2">
    <source>
        <dbReference type="EMBL" id="NIZ69322.1"/>
    </source>
</evidence>
<evidence type="ECO:0000256" key="1">
    <source>
        <dbReference type="SAM" id="Phobius"/>
    </source>
</evidence>
<reference evidence="2" key="1">
    <citation type="submission" date="2020-03" db="EMBL/GenBank/DDBJ databases">
        <title>Spirochaetal bacteria isolated from arthropods constitute a novel genus Entomospira genus novum within the order Spirochaetales.</title>
        <authorList>
            <person name="Grana-Miraglia L."/>
            <person name="Sikutova S."/>
            <person name="Fingerle V."/>
            <person name="Sing A."/>
            <person name="Castillo-Ramirez S."/>
            <person name="Margos G."/>
            <person name="Rudolf I."/>
        </authorList>
    </citation>
    <scope>NUCLEOTIDE SEQUENCE</scope>
    <source>
        <strain evidence="2">BR149</strain>
    </source>
</reference>
<dbReference type="EMBL" id="JAATLM010000001">
    <property type="protein sequence ID" value="NIZ69322.1"/>
    <property type="molecule type" value="Genomic_DNA"/>
</dbReference>
<dbReference type="Proteomes" id="UP000778951">
    <property type="component" value="Unassembled WGS sequence"/>
</dbReference>
<gene>
    <name evidence="2" type="ORF">HCT48_03720</name>
</gene>
<evidence type="ECO:0000313" key="3">
    <source>
        <dbReference type="Proteomes" id="UP000778951"/>
    </source>
</evidence>
<feature type="transmembrane region" description="Helical" evidence="1">
    <location>
        <begin position="16"/>
        <end position="38"/>
    </location>
</feature>
<proteinExistence type="predicted"/>